<evidence type="ECO:0000256" key="2">
    <source>
        <dbReference type="ARBA" id="ARBA00022741"/>
    </source>
</evidence>
<feature type="domain" description="UvrD-like helicase C-terminal" evidence="14">
    <location>
        <begin position="292"/>
        <end position="573"/>
    </location>
</feature>
<accession>A0ABT6FQK1</accession>
<evidence type="ECO:0000256" key="5">
    <source>
        <dbReference type="ARBA" id="ARBA00022840"/>
    </source>
</evidence>
<keyword evidence="6" id="KW-0238">DNA-binding</keyword>
<evidence type="ECO:0000256" key="6">
    <source>
        <dbReference type="ARBA" id="ARBA00023125"/>
    </source>
</evidence>
<evidence type="ECO:0000256" key="7">
    <source>
        <dbReference type="ARBA" id="ARBA00023235"/>
    </source>
</evidence>
<dbReference type="InterPro" id="IPR014016">
    <property type="entry name" value="UvrD-like_ATP-bd"/>
</dbReference>
<dbReference type="InterPro" id="IPR000212">
    <property type="entry name" value="DNA_helicase_UvrD/REP"/>
</dbReference>
<protein>
    <recommendedName>
        <fullName evidence="9">DNA 3'-5' helicase</fullName>
        <ecNumber evidence="9">5.6.2.4</ecNumber>
    </recommendedName>
    <alternativeName>
        <fullName evidence="10">DNA 3'-5' helicase II</fullName>
    </alternativeName>
</protein>
<comment type="caution">
    <text evidence="15">The sequence shown here is derived from an EMBL/GenBank/DDBJ whole genome shotgun (WGS) entry which is preliminary data.</text>
</comment>
<dbReference type="Proteomes" id="UP001153642">
    <property type="component" value="Unassembled WGS sequence"/>
</dbReference>
<evidence type="ECO:0000313" key="15">
    <source>
        <dbReference type="EMBL" id="MDG3585538.1"/>
    </source>
</evidence>
<keyword evidence="3 12" id="KW-0378">Hydrolase</keyword>
<evidence type="ECO:0000256" key="9">
    <source>
        <dbReference type="ARBA" id="ARBA00034808"/>
    </source>
</evidence>
<reference evidence="15" key="1">
    <citation type="submission" date="2022-11" db="EMBL/GenBank/DDBJ databases">
        <title>High-quality draft genome sequence of Galbibacter sp. strain CMA-7.</title>
        <authorList>
            <person name="Wei L."/>
            <person name="Dong C."/>
            <person name="Shao Z."/>
        </authorList>
    </citation>
    <scope>NUCLEOTIDE SEQUENCE</scope>
    <source>
        <strain evidence="15">CMA-7</strain>
    </source>
</reference>
<keyword evidence="7" id="KW-0413">Isomerase</keyword>
<evidence type="ECO:0000256" key="8">
    <source>
        <dbReference type="ARBA" id="ARBA00034617"/>
    </source>
</evidence>
<evidence type="ECO:0000256" key="10">
    <source>
        <dbReference type="ARBA" id="ARBA00034923"/>
    </source>
</evidence>
<dbReference type="SUPFAM" id="SSF52540">
    <property type="entry name" value="P-loop containing nucleoside triphosphate hydrolases"/>
    <property type="match status" value="1"/>
</dbReference>
<feature type="domain" description="UvrD-like helicase ATP-binding" evidence="13">
    <location>
        <begin position="6"/>
        <end position="291"/>
    </location>
</feature>
<keyword evidence="5 12" id="KW-0067">ATP-binding</keyword>
<dbReference type="Gene3D" id="1.10.486.10">
    <property type="entry name" value="PCRA, domain 4"/>
    <property type="match status" value="1"/>
</dbReference>
<gene>
    <name evidence="15" type="ORF">OSR52_06620</name>
</gene>
<dbReference type="PANTHER" id="PTHR11070:SF2">
    <property type="entry name" value="ATP-DEPENDENT DNA HELICASE SRS2"/>
    <property type="match status" value="1"/>
</dbReference>
<dbReference type="InterPro" id="IPR014017">
    <property type="entry name" value="DNA_helicase_UvrD-like_C"/>
</dbReference>
<dbReference type="InterPro" id="IPR027417">
    <property type="entry name" value="P-loop_NTPase"/>
</dbReference>
<dbReference type="RefSeq" id="WP_277899197.1">
    <property type="nucleotide sequence ID" value="NZ_JAPMUA010000002.1"/>
</dbReference>
<dbReference type="EMBL" id="JAPMUA010000002">
    <property type="protein sequence ID" value="MDG3585538.1"/>
    <property type="molecule type" value="Genomic_DNA"/>
</dbReference>
<proteinExistence type="inferred from homology"/>
<dbReference type="PROSITE" id="PS51198">
    <property type="entry name" value="UVRD_HELICASE_ATP_BIND"/>
    <property type="match status" value="1"/>
</dbReference>
<evidence type="ECO:0000256" key="3">
    <source>
        <dbReference type="ARBA" id="ARBA00022801"/>
    </source>
</evidence>
<evidence type="ECO:0000256" key="1">
    <source>
        <dbReference type="ARBA" id="ARBA00009922"/>
    </source>
</evidence>
<evidence type="ECO:0000256" key="11">
    <source>
        <dbReference type="ARBA" id="ARBA00048988"/>
    </source>
</evidence>
<evidence type="ECO:0000259" key="13">
    <source>
        <dbReference type="PROSITE" id="PS51198"/>
    </source>
</evidence>
<dbReference type="Pfam" id="PF13361">
    <property type="entry name" value="UvrD_C"/>
    <property type="match status" value="1"/>
</dbReference>
<evidence type="ECO:0000313" key="16">
    <source>
        <dbReference type="Proteomes" id="UP001153642"/>
    </source>
</evidence>
<dbReference type="PROSITE" id="PS51217">
    <property type="entry name" value="UVRD_HELICASE_CTER"/>
    <property type="match status" value="1"/>
</dbReference>
<dbReference type="Gene3D" id="3.40.50.300">
    <property type="entry name" value="P-loop containing nucleotide triphosphate hydrolases"/>
    <property type="match status" value="2"/>
</dbReference>
<sequence length="776" mass="88853">MEKYLAELNEAQRAPVLHKDGALMVIAGAGSGKTRVLTYRIAYLMNQGVDAFNILSLTFTNKAAREMKKRIANIVGNSEAKNLWMGTFHSVFAKILRIEADKLGYPSNFTIYDTQDSQRLINSIIKEMGLDKDVYKYKQVQSRISSYKNSLITVKAYFNNPELMEADAMAKKPRLGEIYNEYCERCFKAGAMDFDDLLLKTNELLNRFPEVLMKYQERFRYILVDEYQDTNHSQYLIVKALSDRYQNICVVGDDAQSIYAFRGANINNILNFQKDYDDVTMYRLEQNYRSTRNIVNAANSVIEKNKSRLEKVVWTANDDGNSIKVHRSVTDAEEGRFVASTIFETKMQEQLKDGDFAVLYRTNSQSRSIEDALRRKDIPYRIYGGLSFYQRKEIKDVLAYLRLILNPKDEEALVRVINYPARGIGQTTIQKLTIAANHYKRSIFEVMENLNRIDLKINSGTKRKLEDFVTMIKSFQVTNQSADAFVLAEHVTKKTGLLQEFKKDGTPEGIARMENIEELLNGIQDFVEGQKELADASGDLSEFMEDIALATDMDKDAGDDDRVALMTIHLAKGLEFPYVFIVGMEEDLFPSAMSMNTRSELEEERRLFYVALTRAEKQAYLTHAQSRYRWGKLIDAEPSRFIEEIDDTYLEHLTPPMDSGYRYKPLIDSDIFGDVDKSKLRLRKPSAGTPPSHHKPSEEKLRKLRKIKPDIGEPVANNNLFDDDLVVGNKVEHSRFGKGEIVKIEGVGNDKKAEIRFDNGGIKKLLLRFAKLDVIG</sequence>
<dbReference type="CDD" id="cd18807">
    <property type="entry name" value="SF1_C_UvrD"/>
    <property type="match status" value="1"/>
</dbReference>
<comment type="similarity">
    <text evidence="1">Belongs to the helicase family. UvrD subfamily.</text>
</comment>
<dbReference type="PANTHER" id="PTHR11070">
    <property type="entry name" value="UVRD / RECB / PCRA DNA HELICASE FAMILY MEMBER"/>
    <property type="match status" value="1"/>
</dbReference>
<organism evidence="15 16">
    <name type="scientific">Galbibacter pacificus</name>
    <dbReference type="NCBI Taxonomy" id="2996052"/>
    <lineage>
        <taxon>Bacteria</taxon>
        <taxon>Pseudomonadati</taxon>
        <taxon>Bacteroidota</taxon>
        <taxon>Flavobacteriia</taxon>
        <taxon>Flavobacteriales</taxon>
        <taxon>Flavobacteriaceae</taxon>
        <taxon>Galbibacter</taxon>
    </lineage>
</organism>
<keyword evidence="2 12" id="KW-0547">Nucleotide-binding</keyword>
<feature type="binding site" evidence="12">
    <location>
        <begin position="27"/>
        <end position="34"/>
    </location>
    <ligand>
        <name>ATP</name>
        <dbReference type="ChEBI" id="CHEBI:30616"/>
    </ligand>
</feature>
<dbReference type="InterPro" id="IPR013986">
    <property type="entry name" value="DExx_box_DNA_helicase_dom_sf"/>
</dbReference>
<comment type="catalytic activity">
    <reaction evidence="11">
        <text>ATP + H2O = ADP + phosphate + H(+)</text>
        <dbReference type="Rhea" id="RHEA:13065"/>
        <dbReference type="ChEBI" id="CHEBI:15377"/>
        <dbReference type="ChEBI" id="CHEBI:15378"/>
        <dbReference type="ChEBI" id="CHEBI:30616"/>
        <dbReference type="ChEBI" id="CHEBI:43474"/>
        <dbReference type="ChEBI" id="CHEBI:456216"/>
        <dbReference type="EC" id="5.6.2.4"/>
    </reaction>
</comment>
<comment type="catalytic activity">
    <reaction evidence="8">
        <text>Couples ATP hydrolysis with the unwinding of duplex DNA by translocating in the 3'-5' direction.</text>
        <dbReference type="EC" id="5.6.2.4"/>
    </reaction>
</comment>
<dbReference type="Pfam" id="PF21196">
    <property type="entry name" value="PcrA_UvrD_tudor"/>
    <property type="match status" value="1"/>
</dbReference>
<evidence type="ECO:0000259" key="14">
    <source>
        <dbReference type="PROSITE" id="PS51217"/>
    </source>
</evidence>
<evidence type="ECO:0000256" key="4">
    <source>
        <dbReference type="ARBA" id="ARBA00022806"/>
    </source>
</evidence>
<keyword evidence="4 12" id="KW-0347">Helicase</keyword>
<keyword evidence="16" id="KW-1185">Reference proteome</keyword>
<dbReference type="Gene3D" id="1.10.10.160">
    <property type="match status" value="1"/>
</dbReference>
<evidence type="ECO:0000256" key="12">
    <source>
        <dbReference type="PROSITE-ProRule" id="PRU00560"/>
    </source>
</evidence>
<dbReference type="EC" id="5.6.2.4" evidence="9"/>
<dbReference type="CDD" id="cd17932">
    <property type="entry name" value="DEXQc_UvrD"/>
    <property type="match status" value="1"/>
</dbReference>
<name>A0ABT6FQK1_9FLAO</name>
<dbReference type="Pfam" id="PF00580">
    <property type="entry name" value="UvrD-helicase"/>
    <property type="match status" value="1"/>
</dbReference>